<dbReference type="AlphaFoldDB" id="A0A2H4VSW0"/>
<name>A0A2H4VSW0_9EURY</name>
<reference evidence="1 2" key="1">
    <citation type="submission" date="2016-10" db="EMBL/GenBank/DDBJ databases">
        <title>Comparative genomics between deep and shallow subseafloor isolates.</title>
        <authorList>
            <person name="Ishii S."/>
            <person name="Miller J.R."/>
            <person name="Sutton G."/>
            <person name="Suzuki S."/>
            <person name="Methe B."/>
            <person name="Inagaki F."/>
            <person name="Imachi H."/>
        </authorList>
    </citation>
    <scope>NUCLEOTIDE SEQUENCE [LARGE SCALE GENOMIC DNA]</scope>
    <source>
        <strain evidence="1 2">A8p</strain>
    </source>
</reference>
<evidence type="ECO:0000313" key="2">
    <source>
        <dbReference type="Proteomes" id="UP000232631"/>
    </source>
</evidence>
<dbReference type="KEGG" id="msub:BK009_11240"/>
<gene>
    <name evidence="1" type="ORF">BK009_11240</name>
</gene>
<sequence>MRKMMEKMQNMCKNMDKGDFTPFMNDMVVDDEMMGEMRDMCKNMCKVDFKFGEICQEFMDKFMKK</sequence>
<dbReference type="RefSeq" id="WP_100909599.1">
    <property type="nucleotide sequence ID" value="NZ_CP017768.1"/>
</dbReference>
<organism evidence="1 2">
    <name type="scientific">Methanobacterium subterraneum</name>
    <dbReference type="NCBI Taxonomy" id="59277"/>
    <lineage>
        <taxon>Archaea</taxon>
        <taxon>Methanobacteriati</taxon>
        <taxon>Methanobacteriota</taxon>
        <taxon>Methanomada group</taxon>
        <taxon>Methanobacteria</taxon>
        <taxon>Methanobacteriales</taxon>
        <taxon>Methanobacteriaceae</taxon>
        <taxon>Methanobacterium</taxon>
    </lineage>
</organism>
<protein>
    <submittedName>
        <fullName evidence="1">Uncharacterized protein</fullName>
    </submittedName>
</protein>
<dbReference type="EMBL" id="CP017768">
    <property type="protein sequence ID" value="AUB61191.1"/>
    <property type="molecule type" value="Genomic_DNA"/>
</dbReference>
<evidence type="ECO:0000313" key="1">
    <source>
        <dbReference type="EMBL" id="AUB61191.1"/>
    </source>
</evidence>
<proteinExistence type="predicted"/>
<accession>A0A2H4VSW0</accession>
<dbReference type="GeneID" id="35127080"/>
<keyword evidence="2" id="KW-1185">Reference proteome</keyword>
<dbReference type="Proteomes" id="UP000232631">
    <property type="component" value="Chromosome"/>
</dbReference>